<dbReference type="OrthoDB" id="5566133at2"/>
<dbReference type="STRING" id="980561.A1359_19025"/>
<evidence type="ECO:0000313" key="1">
    <source>
        <dbReference type="EMBL" id="OAI21752.1"/>
    </source>
</evidence>
<proteinExistence type="predicted"/>
<accession>A0A177NVB9</accession>
<dbReference type="AlphaFoldDB" id="A0A177NVB9"/>
<name>A0A177NVB9_9GAMM</name>
<comment type="caution">
    <text evidence="1">The sequence shown here is derived from an EMBL/GenBank/DDBJ whole genome shotgun (WGS) entry which is preliminary data.</text>
</comment>
<evidence type="ECO:0008006" key="3">
    <source>
        <dbReference type="Google" id="ProtNLM"/>
    </source>
</evidence>
<dbReference type="Proteomes" id="UP000078476">
    <property type="component" value="Unassembled WGS sequence"/>
</dbReference>
<dbReference type="EMBL" id="LUUI01000005">
    <property type="protein sequence ID" value="OAI21752.1"/>
    <property type="molecule type" value="Genomic_DNA"/>
</dbReference>
<reference evidence="1 2" key="1">
    <citation type="submission" date="2016-03" db="EMBL/GenBank/DDBJ databases">
        <authorList>
            <person name="Ploux O."/>
        </authorList>
    </citation>
    <scope>NUCLEOTIDE SEQUENCE [LARGE SCALE GENOMIC DNA]</scope>
    <source>
        <strain evidence="1 2">R-45370</strain>
    </source>
</reference>
<sequence length="145" mass="17197">MLIEFDKHIADWLPFTTRQGVWRRIAALEAENLQLVRLMNECATAFRQVLSEPRELYLNVQQVRSLTVYIRWRRQGVRGKQAYCLLSSPEGQAFLMRQSTDVQQCYQRFNDWALALNLAHSLRLNEIRRLKKYLKDLSDSHDRAT</sequence>
<protein>
    <recommendedName>
        <fullName evidence="3">DUF3158 family protein</fullName>
    </recommendedName>
</protein>
<organism evidence="1 2">
    <name type="scientific">Methylomonas lenta</name>
    <dbReference type="NCBI Taxonomy" id="980561"/>
    <lineage>
        <taxon>Bacteria</taxon>
        <taxon>Pseudomonadati</taxon>
        <taxon>Pseudomonadota</taxon>
        <taxon>Gammaproteobacteria</taxon>
        <taxon>Methylococcales</taxon>
        <taxon>Methylococcaceae</taxon>
        <taxon>Methylomonas</taxon>
    </lineage>
</organism>
<keyword evidence="2" id="KW-1185">Reference proteome</keyword>
<gene>
    <name evidence="1" type="ORF">A1359_19025</name>
</gene>
<evidence type="ECO:0000313" key="2">
    <source>
        <dbReference type="Proteomes" id="UP000078476"/>
    </source>
</evidence>
<dbReference type="RefSeq" id="WP_066976261.1">
    <property type="nucleotide sequence ID" value="NZ_LUUI01000005.1"/>
</dbReference>